<comment type="caution">
    <text evidence="2">The sequence shown here is derived from an EMBL/GenBank/DDBJ whole genome shotgun (WGS) entry which is preliminary data.</text>
</comment>
<dbReference type="AlphaFoldDB" id="A0A419WKT5"/>
<feature type="transmembrane region" description="Helical" evidence="1">
    <location>
        <begin position="144"/>
        <end position="165"/>
    </location>
</feature>
<accession>A0A419WKT5</accession>
<gene>
    <name evidence="2" type="ORF">BXY64_4057</name>
</gene>
<organism evidence="2 3">
    <name type="scientific">Marinifilum flexuosum</name>
    <dbReference type="NCBI Taxonomy" id="1117708"/>
    <lineage>
        <taxon>Bacteria</taxon>
        <taxon>Pseudomonadati</taxon>
        <taxon>Bacteroidota</taxon>
        <taxon>Bacteroidia</taxon>
        <taxon>Marinilabiliales</taxon>
        <taxon>Marinifilaceae</taxon>
    </lineage>
</organism>
<keyword evidence="1" id="KW-1133">Transmembrane helix</keyword>
<evidence type="ECO:0008006" key="4">
    <source>
        <dbReference type="Google" id="ProtNLM"/>
    </source>
</evidence>
<dbReference type="PANTHER" id="PTHR36434:SF1">
    <property type="entry name" value="MEMBRANE PROTEASE YUGP-RELATED"/>
    <property type="match status" value="1"/>
</dbReference>
<feature type="transmembrane region" description="Helical" evidence="1">
    <location>
        <begin position="115"/>
        <end position="137"/>
    </location>
</feature>
<sequence>MSIWIVFIGFTLLSWLVSHQLKSRFQKYSQIPTSNGMSGKEVVEQMLRDHGVTGVRIGSVSGQLSDHYNPAEKTINLSQEVYHGRNVAAAAVAAHETGHAIQHAQAYSWLQMRSALVPVVSFSSKWVQWILLAGIIMINSFPQLLLAGIVMFAATTLFSFITLPVEIDASNRALKWLKTTGITTYESQKSANDALRWAAYTYIVAALSSLATLMYYVMMYMGRRD</sequence>
<keyword evidence="3" id="KW-1185">Reference proteome</keyword>
<dbReference type="PANTHER" id="PTHR36434">
    <property type="entry name" value="MEMBRANE PROTEASE YUGP-RELATED"/>
    <property type="match status" value="1"/>
</dbReference>
<protein>
    <recommendedName>
        <fullName evidence="4">Zinc metallopeptidase</fullName>
    </recommendedName>
</protein>
<evidence type="ECO:0000256" key="1">
    <source>
        <dbReference type="SAM" id="Phobius"/>
    </source>
</evidence>
<dbReference type="RefSeq" id="WP_120241729.1">
    <property type="nucleotide sequence ID" value="NZ_CANNEC010000013.1"/>
</dbReference>
<dbReference type="InterPro" id="IPR007395">
    <property type="entry name" value="Zn_peptidase_2"/>
</dbReference>
<reference evidence="2 3" key="1">
    <citation type="submission" date="2018-09" db="EMBL/GenBank/DDBJ databases">
        <title>Genomic Encyclopedia of Archaeal and Bacterial Type Strains, Phase II (KMG-II): from individual species to whole genera.</title>
        <authorList>
            <person name="Goeker M."/>
        </authorList>
    </citation>
    <scope>NUCLEOTIDE SEQUENCE [LARGE SCALE GENOMIC DNA]</scope>
    <source>
        <strain evidence="2 3">DSM 21950</strain>
    </source>
</reference>
<keyword evidence="1" id="KW-0812">Transmembrane</keyword>
<name>A0A419WKT5_9BACT</name>
<evidence type="ECO:0000313" key="3">
    <source>
        <dbReference type="Proteomes" id="UP000284531"/>
    </source>
</evidence>
<keyword evidence="1" id="KW-0472">Membrane</keyword>
<proteinExistence type="predicted"/>
<dbReference type="Proteomes" id="UP000284531">
    <property type="component" value="Unassembled WGS sequence"/>
</dbReference>
<dbReference type="Pfam" id="PF04298">
    <property type="entry name" value="Zn_peptidase_2"/>
    <property type="match status" value="1"/>
</dbReference>
<feature type="transmembrane region" description="Helical" evidence="1">
    <location>
        <begin position="197"/>
        <end position="218"/>
    </location>
</feature>
<dbReference type="EMBL" id="RAPQ01000013">
    <property type="protein sequence ID" value="RKD96069.1"/>
    <property type="molecule type" value="Genomic_DNA"/>
</dbReference>
<dbReference type="OrthoDB" id="9784298at2"/>
<evidence type="ECO:0000313" key="2">
    <source>
        <dbReference type="EMBL" id="RKD96069.1"/>
    </source>
</evidence>